<keyword evidence="3" id="KW-1185">Reference proteome</keyword>
<gene>
    <name evidence="4" type="primary">LOC111491305</name>
</gene>
<dbReference type="Proteomes" id="UP000504608">
    <property type="component" value="Unplaced"/>
</dbReference>
<dbReference type="PANTHER" id="PTHR26312">
    <property type="entry name" value="TETRATRICOPEPTIDE REPEAT PROTEIN 5"/>
    <property type="match status" value="1"/>
</dbReference>
<dbReference type="PANTHER" id="PTHR26312:SF123">
    <property type="entry name" value="TETRATRICOPEPTIDE REPEAT (TPR)-LIKE SUPERFAMILY PROTEIN"/>
    <property type="match status" value="1"/>
</dbReference>
<evidence type="ECO:0000313" key="3">
    <source>
        <dbReference type="Proteomes" id="UP000504608"/>
    </source>
</evidence>
<dbReference type="RefSeq" id="XP_022995940.1">
    <property type="nucleotide sequence ID" value="XM_023140172.1"/>
</dbReference>
<reference evidence="4" key="1">
    <citation type="submission" date="2025-08" db="UniProtKB">
        <authorList>
            <consortium name="RefSeq"/>
        </authorList>
    </citation>
    <scope>IDENTIFICATION</scope>
    <source>
        <tissue evidence="4">Young leaves</tissue>
    </source>
</reference>
<feature type="compositionally biased region" description="Acidic residues" evidence="1">
    <location>
        <begin position="103"/>
        <end position="123"/>
    </location>
</feature>
<name>A0A6J1K5B2_CUCMA</name>
<dbReference type="Gene3D" id="1.25.40.10">
    <property type="entry name" value="Tetratricopeptide repeat domain"/>
    <property type="match status" value="1"/>
</dbReference>
<protein>
    <submittedName>
        <fullName evidence="4">Uncharacterized protein LOC111491305</fullName>
    </submittedName>
</protein>
<dbReference type="OrthoDB" id="439046at2759"/>
<feature type="region of interest" description="Disordered" evidence="1">
    <location>
        <begin position="83"/>
        <end position="125"/>
    </location>
</feature>
<dbReference type="Pfam" id="PF25474">
    <property type="entry name" value="TPR_TmcB"/>
    <property type="match status" value="1"/>
</dbReference>
<dbReference type="GeneID" id="111491305"/>
<dbReference type="InterPro" id="IPR057352">
    <property type="entry name" value="TPR_TmcB/C"/>
</dbReference>
<sequence length="270" mass="30283">MKSALFRTVSIPVISPSGTASSSFSNYRPLHGVFTGHKSSVSSPKISLLFEMNNPRGRNSSGIRRVSSESDISRSLHEVSNPYDQFGGVGSRSRTRSSHSEIPEEEFLNQDEFDSDSMEEDSGCLDSGIGCSDGAEFFTDTFYDGSNDRNKIGAYYEELLKLNPNDALLLRNYGKFLHEVEKDHVRSEECYSRAILANPSDGELLALYGKLVWESHKDKQRAEYYFDRAVRASPNDCLVIGCYAYFLWQIEDDEEQEAAEVWPAAMVAAF</sequence>
<dbReference type="KEGG" id="cmax:111491305"/>
<accession>A0A6J1K5B2</accession>
<dbReference type="AlphaFoldDB" id="A0A6J1K5B2"/>
<dbReference type="InterPro" id="IPR011990">
    <property type="entry name" value="TPR-like_helical_dom_sf"/>
</dbReference>
<feature type="domain" description="TmcB/TmcC TPR repeats" evidence="2">
    <location>
        <begin position="150"/>
        <end position="195"/>
    </location>
</feature>
<dbReference type="SUPFAM" id="SSF48452">
    <property type="entry name" value="TPR-like"/>
    <property type="match status" value="1"/>
</dbReference>
<evidence type="ECO:0000256" key="1">
    <source>
        <dbReference type="SAM" id="MobiDB-lite"/>
    </source>
</evidence>
<evidence type="ECO:0000259" key="2">
    <source>
        <dbReference type="Pfam" id="PF25474"/>
    </source>
</evidence>
<evidence type="ECO:0000313" key="4">
    <source>
        <dbReference type="RefSeq" id="XP_022995940.1"/>
    </source>
</evidence>
<proteinExistence type="predicted"/>
<organism evidence="3 4">
    <name type="scientific">Cucurbita maxima</name>
    <name type="common">Pumpkin</name>
    <name type="synonym">Winter squash</name>
    <dbReference type="NCBI Taxonomy" id="3661"/>
    <lineage>
        <taxon>Eukaryota</taxon>
        <taxon>Viridiplantae</taxon>
        <taxon>Streptophyta</taxon>
        <taxon>Embryophyta</taxon>
        <taxon>Tracheophyta</taxon>
        <taxon>Spermatophyta</taxon>
        <taxon>Magnoliopsida</taxon>
        <taxon>eudicotyledons</taxon>
        <taxon>Gunneridae</taxon>
        <taxon>Pentapetalae</taxon>
        <taxon>rosids</taxon>
        <taxon>fabids</taxon>
        <taxon>Cucurbitales</taxon>
        <taxon>Cucurbitaceae</taxon>
        <taxon>Cucurbiteae</taxon>
        <taxon>Cucurbita</taxon>
    </lineage>
</organism>